<gene>
    <name evidence="1" type="ORF">MM415A02747_0008</name>
</gene>
<name>A0A6M3JTP3_9ZZZZ</name>
<dbReference type="Pfam" id="PF25209">
    <property type="entry name" value="Phage_capsid_4"/>
    <property type="match status" value="1"/>
</dbReference>
<accession>A0A6M3JTP3</accession>
<reference evidence="1" key="1">
    <citation type="submission" date="2020-03" db="EMBL/GenBank/DDBJ databases">
        <title>The deep terrestrial virosphere.</title>
        <authorList>
            <person name="Holmfeldt K."/>
            <person name="Nilsson E."/>
            <person name="Simone D."/>
            <person name="Lopez-Fernandez M."/>
            <person name="Wu X."/>
            <person name="de Brujin I."/>
            <person name="Lundin D."/>
            <person name="Andersson A."/>
            <person name="Bertilsson S."/>
            <person name="Dopson M."/>
        </authorList>
    </citation>
    <scope>NUCLEOTIDE SEQUENCE</scope>
    <source>
        <strain evidence="1">MM415A02747</strain>
    </source>
</reference>
<sequence length="304" mass="33651">MPAGPITTGAHPKALWPGVWNWFGASYDEHPEEFSQVFDVETSTKNFEEDVQMNGFGLAPVKNQSKGVDYVGHVQGWVKRYIPVVYGLGYIVTREELDDNLYEEVSRKRAQALAFAMRQTKEIVHANVLNRATTAAYTGGDGSVLMVATHPSDAGTWSNILAPAADISEDALEDLCTQVMGFTDNQGNKINLMPRCVIVPRQLWFETNRILYSALQNDTANNALNVLKSTSALPDGIKMNHYLTDTDAYFVKTNCPRGLISVKRRAIEFTKDNEFSTENALAKATERYDAGWTDPRCLCGSPGA</sequence>
<evidence type="ECO:0000313" key="1">
    <source>
        <dbReference type="EMBL" id="QJA72482.1"/>
    </source>
</evidence>
<organism evidence="1">
    <name type="scientific">viral metagenome</name>
    <dbReference type="NCBI Taxonomy" id="1070528"/>
    <lineage>
        <taxon>unclassified sequences</taxon>
        <taxon>metagenomes</taxon>
        <taxon>organismal metagenomes</taxon>
    </lineage>
</organism>
<dbReference type="EMBL" id="MT141954">
    <property type="protein sequence ID" value="QJA72482.1"/>
    <property type="molecule type" value="Genomic_DNA"/>
</dbReference>
<proteinExistence type="predicted"/>
<dbReference type="AlphaFoldDB" id="A0A6M3JTP3"/>
<protein>
    <submittedName>
        <fullName evidence="1">Putative capsid protein</fullName>
    </submittedName>
</protein>